<dbReference type="RefSeq" id="WP_186834357.1">
    <property type="nucleotide sequence ID" value="NZ_JACOOQ010000001.1"/>
</dbReference>
<dbReference type="Proteomes" id="UP000662088">
    <property type="component" value="Unassembled WGS sequence"/>
</dbReference>
<proteinExistence type="predicted"/>
<reference evidence="2" key="1">
    <citation type="submission" date="2020-08" db="EMBL/GenBank/DDBJ databases">
        <title>Genome public.</title>
        <authorList>
            <person name="Liu C."/>
            <person name="Sun Q."/>
        </authorList>
    </citation>
    <scope>NUCLEOTIDE SEQUENCE</scope>
    <source>
        <strain evidence="2">NSJ-42</strain>
    </source>
</reference>
<sequence length="903" mass="105030">MNKKYKNIIIYLIPSTFILIVFGIIYYLKGLFPFGNGSIAWADMYEQQIPLFYKLSDILRTDNSIFYDFSSGMGQNFLGISAYYLISPFSLLTVLIPRNFIPNFMNILLVLKVCLITVSSMFFFQRTFKNLSKWWMYFFSVCYGLCSYTFIMYQLIGYLDFLIIFPLLLLALRRLYDDGNPAYYITLFTIASACNFYVGFMLFLFIIFASFIYLKLYCPKEFIKDRIFKILCSTFFSSLIVLPLTLPSTIQILKSNRVPESITTILNGSPFSYILDKISYFFLIGAILPFIIMLLIKYKENRKFIILTLSTIAFTTIQVIIDGINKLWYMGCYSSFSLNFAFIPTFILIIMAAYYINKYGCRNKNSLKFISLIPITFIFVSAIYYVYKNYYLVIQDTIRTLTLHSNKEVFLILFILFIVCFICYMILFLIAKGKLLYITLSTFFFIQVLFNGLIYICIDSYTPYISEEYDVLNSLYSYDFNDESYFRIKDTFNLFNFNSSYISNKNDLSHFSSLTNKDHMNIMKKLGYSSVWMRTSDVGGTIFSDSLFNIKYVIVDSELSSKYYSYLDSIGSFNIYKNNYFINNGLLLTKGTDTEVIINSKSVFEAQNNLYKALSNDEENLFKEYNSFKLTNLNVTNNEGTYSYEIIDSSSPAYLEVTVNCFNNQLYLNCLKSLDNSQNIEIFNCFKVYINDQLLNCNLSNRFYQSADGTFPSTFNNGLLDLGSYSTEDVTIKLEVLRDFDITELSVGSMDIDKFEKFVFDKTASYSDIITYDNNLICQASANDNNQMLFLTIPYDEGWICTINGNGQPIENVFDGFIGIPLIEGYNYIELAYYPKGFKFGTVTSLSTLTIILFIFLYWVKNGYKINSKLLSISYNLYCLLLFLILFIFYVIPIYIFIFRLFS</sequence>
<dbReference type="Pfam" id="PF09586">
    <property type="entry name" value="YfhO"/>
    <property type="match status" value="1"/>
</dbReference>
<organism evidence="2 3">
    <name type="scientific">Clostridium lentum</name>
    <dbReference type="NCBI Taxonomy" id="2763037"/>
    <lineage>
        <taxon>Bacteria</taxon>
        <taxon>Bacillati</taxon>
        <taxon>Bacillota</taxon>
        <taxon>Clostridia</taxon>
        <taxon>Eubacteriales</taxon>
        <taxon>Clostridiaceae</taxon>
        <taxon>Clostridium</taxon>
    </lineage>
</organism>
<evidence type="ECO:0000256" key="1">
    <source>
        <dbReference type="SAM" id="Phobius"/>
    </source>
</evidence>
<evidence type="ECO:0000313" key="3">
    <source>
        <dbReference type="Proteomes" id="UP000662088"/>
    </source>
</evidence>
<feature type="transmembrane region" description="Helical" evidence="1">
    <location>
        <begin position="409"/>
        <end position="430"/>
    </location>
</feature>
<keyword evidence="1" id="KW-1133">Transmembrane helix</keyword>
<dbReference type="PANTHER" id="PTHR38454:SF1">
    <property type="entry name" value="INTEGRAL MEMBRANE PROTEIN"/>
    <property type="match status" value="1"/>
</dbReference>
<feature type="transmembrane region" description="Helical" evidence="1">
    <location>
        <begin position="9"/>
        <end position="28"/>
    </location>
</feature>
<feature type="transmembrane region" description="Helical" evidence="1">
    <location>
        <begin position="134"/>
        <end position="151"/>
    </location>
</feature>
<keyword evidence="1" id="KW-0812">Transmembrane</keyword>
<gene>
    <name evidence="2" type="ORF">H8R92_00295</name>
</gene>
<comment type="caution">
    <text evidence="2">The sequence shown here is derived from an EMBL/GenBank/DDBJ whole genome shotgun (WGS) entry which is preliminary data.</text>
</comment>
<feature type="transmembrane region" description="Helical" evidence="1">
    <location>
        <begin position="435"/>
        <end position="456"/>
    </location>
</feature>
<dbReference type="AlphaFoldDB" id="A0A8I0A785"/>
<keyword evidence="1" id="KW-0472">Membrane</keyword>
<dbReference type="EMBL" id="JACOOQ010000001">
    <property type="protein sequence ID" value="MBC5638886.1"/>
    <property type="molecule type" value="Genomic_DNA"/>
</dbReference>
<keyword evidence="3" id="KW-1185">Reference proteome</keyword>
<feature type="transmembrane region" description="Helical" evidence="1">
    <location>
        <begin position="226"/>
        <end position="246"/>
    </location>
</feature>
<dbReference type="InterPro" id="IPR018580">
    <property type="entry name" value="Uncharacterised_YfhO"/>
</dbReference>
<protein>
    <submittedName>
        <fullName evidence="2">YfhO family protein</fullName>
    </submittedName>
</protein>
<feature type="transmembrane region" description="Helical" evidence="1">
    <location>
        <begin position="77"/>
        <end position="96"/>
    </location>
</feature>
<dbReference type="PANTHER" id="PTHR38454">
    <property type="entry name" value="INTEGRAL MEMBRANE PROTEIN-RELATED"/>
    <property type="match status" value="1"/>
</dbReference>
<feature type="transmembrane region" description="Helical" evidence="1">
    <location>
        <begin position="880"/>
        <end position="902"/>
    </location>
</feature>
<feature type="transmembrane region" description="Helical" evidence="1">
    <location>
        <begin position="369"/>
        <end position="387"/>
    </location>
</feature>
<feature type="transmembrane region" description="Helical" evidence="1">
    <location>
        <begin position="304"/>
        <end position="324"/>
    </location>
</feature>
<feature type="transmembrane region" description="Helical" evidence="1">
    <location>
        <begin position="182"/>
        <end position="214"/>
    </location>
</feature>
<feature type="transmembrane region" description="Helical" evidence="1">
    <location>
        <begin position="840"/>
        <end position="860"/>
    </location>
</feature>
<feature type="transmembrane region" description="Helical" evidence="1">
    <location>
        <begin position="278"/>
        <end position="297"/>
    </location>
</feature>
<feature type="transmembrane region" description="Helical" evidence="1">
    <location>
        <begin position="336"/>
        <end position="357"/>
    </location>
</feature>
<feature type="transmembrane region" description="Helical" evidence="1">
    <location>
        <begin position="158"/>
        <end position="176"/>
    </location>
</feature>
<accession>A0A8I0A785</accession>
<evidence type="ECO:0000313" key="2">
    <source>
        <dbReference type="EMBL" id="MBC5638886.1"/>
    </source>
</evidence>
<name>A0A8I0A785_9CLOT</name>
<feature type="transmembrane region" description="Helical" evidence="1">
    <location>
        <begin position="108"/>
        <end position="128"/>
    </location>
</feature>